<feature type="domain" description="Methionyl/Valyl/Leucyl/Isoleucyl-tRNA synthetase anticodon-binding" evidence="15">
    <location>
        <begin position="691"/>
        <end position="846"/>
    </location>
</feature>
<dbReference type="CDD" id="cd00818">
    <property type="entry name" value="IleRS_core"/>
    <property type="match status" value="1"/>
</dbReference>
<protein>
    <recommendedName>
        <fullName evidence="12">Isoleucine--tRNA ligase, cytoplasmic</fullName>
        <ecNumber evidence="3">6.1.1.5</ecNumber>
    </recommendedName>
    <alternativeName>
        <fullName evidence="10">Isoleucyl-tRNA synthetase</fullName>
    </alternativeName>
</protein>
<dbReference type="FunFam" id="3.90.740.10:FF:000044">
    <property type="entry name" value="Isoleucine--tRNA ligase"/>
    <property type="match status" value="1"/>
</dbReference>
<evidence type="ECO:0000256" key="12">
    <source>
        <dbReference type="ARBA" id="ARBA00069879"/>
    </source>
</evidence>
<dbReference type="InterPro" id="IPR013155">
    <property type="entry name" value="M/V/L/I-tRNA-synth_anticd-bd"/>
</dbReference>
<dbReference type="InterPro" id="IPR002301">
    <property type="entry name" value="Ile-tRNA-ligase"/>
</dbReference>
<dbReference type="InterPro" id="IPR014729">
    <property type="entry name" value="Rossmann-like_a/b/a_fold"/>
</dbReference>
<dbReference type="InterPro" id="IPR002300">
    <property type="entry name" value="aa-tRNA-synth_Ia"/>
</dbReference>
<reference evidence="16" key="1">
    <citation type="journal article" date="2020" name="Stud. Mycol.">
        <title>101 Dothideomycetes genomes: a test case for predicting lifestyles and emergence of pathogens.</title>
        <authorList>
            <person name="Haridas S."/>
            <person name="Albert R."/>
            <person name="Binder M."/>
            <person name="Bloem J."/>
            <person name="Labutti K."/>
            <person name="Salamov A."/>
            <person name="Andreopoulos B."/>
            <person name="Baker S."/>
            <person name="Barry K."/>
            <person name="Bills G."/>
            <person name="Bluhm B."/>
            <person name="Cannon C."/>
            <person name="Castanera R."/>
            <person name="Culley D."/>
            <person name="Daum C."/>
            <person name="Ezra D."/>
            <person name="Gonzalez J."/>
            <person name="Henrissat B."/>
            <person name="Kuo A."/>
            <person name="Liang C."/>
            <person name="Lipzen A."/>
            <person name="Lutzoni F."/>
            <person name="Magnuson J."/>
            <person name="Mondo S."/>
            <person name="Nolan M."/>
            <person name="Ohm R."/>
            <person name="Pangilinan J."/>
            <person name="Park H.-J."/>
            <person name="Ramirez L."/>
            <person name="Alfaro M."/>
            <person name="Sun H."/>
            <person name="Tritt A."/>
            <person name="Yoshinaga Y."/>
            <person name="Zwiers L.-H."/>
            <person name="Turgeon B."/>
            <person name="Goodwin S."/>
            <person name="Spatafora J."/>
            <person name="Crous P."/>
            <person name="Grigoriev I."/>
        </authorList>
    </citation>
    <scope>NUCLEOTIDE SEQUENCE</scope>
    <source>
        <strain evidence="16">CBS 109.77</strain>
    </source>
</reference>
<dbReference type="Proteomes" id="UP000799757">
    <property type="component" value="Unassembled WGS sequence"/>
</dbReference>
<evidence type="ECO:0000256" key="7">
    <source>
        <dbReference type="ARBA" id="ARBA00022840"/>
    </source>
</evidence>
<dbReference type="EMBL" id="MU001777">
    <property type="protein sequence ID" value="KAF2798760.1"/>
    <property type="molecule type" value="Genomic_DNA"/>
</dbReference>
<dbReference type="Gene3D" id="3.40.50.620">
    <property type="entry name" value="HUPs"/>
    <property type="match status" value="2"/>
</dbReference>
<dbReference type="InterPro" id="IPR023586">
    <property type="entry name" value="Ile-tRNA-ligase_type2"/>
</dbReference>
<dbReference type="SUPFAM" id="SSF52374">
    <property type="entry name" value="Nucleotidylyl transferase"/>
    <property type="match status" value="1"/>
</dbReference>
<evidence type="ECO:0000256" key="5">
    <source>
        <dbReference type="ARBA" id="ARBA00022598"/>
    </source>
</evidence>
<dbReference type="SUPFAM" id="SSF50677">
    <property type="entry name" value="ValRS/IleRS/LeuRS editing domain"/>
    <property type="match status" value="1"/>
</dbReference>
<dbReference type="FunFam" id="1.10.730.10:FF:000004">
    <property type="entry name" value="Isoleucyl-tRNA synthetase, cytoplasmic"/>
    <property type="match status" value="1"/>
</dbReference>
<comment type="subcellular location">
    <subcellularLocation>
        <location evidence="1">Cytoplasm</location>
    </subcellularLocation>
</comment>
<dbReference type="InterPro" id="IPR001412">
    <property type="entry name" value="aa-tRNA-synth_I_CS"/>
</dbReference>
<comment type="catalytic activity">
    <reaction evidence="11">
        <text>tRNA(Ile) + L-isoleucine + ATP = L-isoleucyl-tRNA(Ile) + AMP + diphosphate</text>
        <dbReference type="Rhea" id="RHEA:11060"/>
        <dbReference type="Rhea" id="RHEA-COMP:9666"/>
        <dbReference type="Rhea" id="RHEA-COMP:9695"/>
        <dbReference type="ChEBI" id="CHEBI:30616"/>
        <dbReference type="ChEBI" id="CHEBI:33019"/>
        <dbReference type="ChEBI" id="CHEBI:58045"/>
        <dbReference type="ChEBI" id="CHEBI:78442"/>
        <dbReference type="ChEBI" id="CHEBI:78528"/>
        <dbReference type="ChEBI" id="CHEBI:456215"/>
        <dbReference type="EC" id="6.1.1.5"/>
    </reaction>
</comment>
<dbReference type="InterPro" id="IPR009080">
    <property type="entry name" value="tRNAsynth_Ia_anticodon-bd"/>
</dbReference>
<evidence type="ECO:0000256" key="11">
    <source>
        <dbReference type="ARBA" id="ARBA00048359"/>
    </source>
</evidence>
<keyword evidence="5 13" id="KW-0436">Ligase</keyword>
<dbReference type="PANTHER" id="PTHR42780:SF1">
    <property type="entry name" value="ISOLEUCINE--TRNA LIGASE, CYTOPLASMIC"/>
    <property type="match status" value="1"/>
</dbReference>
<dbReference type="Pfam" id="PF08264">
    <property type="entry name" value="Anticodon_1"/>
    <property type="match status" value="1"/>
</dbReference>
<gene>
    <name evidence="16" type="ORF">K505DRAFT_371487</name>
</gene>
<dbReference type="InterPro" id="IPR033709">
    <property type="entry name" value="Anticodon_Ile_ABEc"/>
</dbReference>
<dbReference type="AlphaFoldDB" id="A0A6A6XQS5"/>
<dbReference type="GO" id="GO:0005737">
    <property type="term" value="C:cytoplasm"/>
    <property type="evidence" value="ECO:0007669"/>
    <property type="project" value="UniProtKB-SubCell"/>
</dbReference>
<dbReference type="HAMAP" id="MF_02003">
    <property type="entry name" value="Ile_tRNA_synth_type2"/>
    <property type="match status" value="1"/>
</dbReference>
<evidence type="ECO:0000256" key="1">
    <source>
        <dbReference type="ARBA" id="ARBA00004496"/>
    </source>
</evidence>
<organism evidence="16 17">
    <name type="scientific">Melanomma pulvis-pyrius CBS 109.77</name>
    <dbReference type="NCBI Taxonomy" id="1314802"/>
    <lineage>
        <taxon>Eukaryota</taxon>
        <taxon>Fungi</taxon>
        <taxon>Dikarya</taxon>
        <taxon>Ascomycota</taxon>
        <taxon>Pezizomycotina</taxon>
        <taxon>Dothideomycetes</taxon>
        <taxon>Pleosporomycetidae</taxon>
        <taxon>Pleosporales</taxon>
        <taxon>Melanommataceae</taxon>
        <taxon>Melanomma</taxon>
    </lineage>
</organism>
<dbReference type="GO" id="GO:0004822">
    <property type="term" value="F:isoleucine-tRNA ligase activity"/>
    <property type="evidence" value="ECO:0007669"/>
    <property type="project" value="UniProtKB-EC"/>
</dbReference>
<dbReference type="FunFam" id="3.40.50.620:FF:000050">
    <property type="entry name" value="Isoleucyl-tRNA synthetase,cytoplasmic"/>
    <property type="match status" value="1"/>
</dbReference>
<dbReference type="NCBIfam" id="TIGR00392">
    <property type="entry name" value="ileS"/>
    <property type="match status" value="1"/>
</dbReference>
<evidence type="ECO:0000256" key="13">
    <source>
        <dbReference type="RuleBase" id="RU363035"/>
    </source>
</evidence>
<evidence type="ECO:0000259" key="15">
    <source>
        <dbReference type="Pfam" id="PF08264"/>
    </source>
</evidence>
<sequence>MSIDFPKEEERILARWKEIDAFLTQVELSKGKEPYTFYDGPPFATGMPHYGHLLASTIKDIIPRYWSMKGRFVERRFGWDTHGVPIEYEIDKELGMSGRDAVREIGIAAYNAKCRAIVMRYASEWRHTIDRLGRWIDFDRDYKTMDTSYMETEWWVFKRLFDKGAVYRGFKVMPYSTALATPLSNFEASQNYKDVQDPAVVVSFPLLDDPTTHLLAWTTTPWTLPSNTALAAHPDFEYIKIFDEASGKNYILLEALLRTLYKDPKKAKFKIVQKLKGKDMLGWKYEPLFDYLYDEFKDVGFRVVNAAYVTADSGVGIVHQAPAFGEEDYKVAVEYGIINDSRPPPCPVDDAGCFTSVVRDFEGQHVKKADKAIIKHLKAAGRLVVDSQLTHSYPYCWRSDTPLIYRTVPSWFIKIQDIIPQMLKNIEGSHWVPSFVKEKRFANWISNSPDWAVSRSRFWGTPLPLWVSDDGKEVVCVSGIEELRELSGYTGDLTDIHRDKIDDITIPSKQGKGVLRRSPEVFDCWFESGSMPYASAHYPFENVEQFEKSFPGDFIAEGLDQTRGWFYTMTVIGTHLFGVLPFKNCVVNGIVLAEDGKKMSKRLKNYPDPLLVMDSYGSDALRLYLINSPVVRAETLRFKEAGVKEIVSKVLLPLWNSYQFFDQQVSLLKKVADLHFTFDPTPEKKNLNVFDRWILASCQSLLKFVNTEMAAYRLYTVVPQLLKLIDNTTNWYIRFNRRRLKGEYGLDDTTHALNTLFEVLYTLCRGLAPFTPFITENIYLRLLPHIPKDLHAGDDRSVHFLPFPEVREELFDEDVERQVQRMQAIIELCRICRDRATKGLKTPLKTLVVIHPDQQYLDDVKSLETYICEELNVRDLVLSSEEEKYNVQYSVSADFSVLGKKLKKDAIKVKKALPNLTSKEIKDFLKKGEILVDGIQLEKEDLHVRRGLPKDSSSKDQEFNTDADVLIILDVASYPELEQEGLAREIVRRVQDLRKKAGLVPTDDVGMEYRVLSDPDSVGLEAAFENQSAVFEKALRRNVDKHVITEVEGKIPEKSDETVIVEEELELHKATFLLRLVKL</sequence>
<dbReference type="FunFam" id="3.40.50.620:FF:000023">
    <property type="entry name" value="Isoleucyl-tRNA synthetase,cytoplasmic"/>
    <property type="match status" value="1"/>
</dbReference>
<evidence type="ECO:0000256" key="8">
    <source>
        <dbReference type="ARBA" id="ARBA00022917"/>
    </source>
</evidence>
<dbReference type="EC" id="6.1.1.5" evidence="3"/>
<dbReference type="GO" id="GO:0005524">
    <property type="term" value="F:ATP binding"/>
    <property type="evidence" value="ECO:0007669"/>
    <property type="project" value="UniProtKB-KW"/>
</dbReference>
<dbReference type="GO" id="GO:0006428">
    <property type="term" value="P:isoleucyl-tRNA aminoacylation"/>
    <property type="evidence" value="ECO:0007669"/>
    <property type="project" value="InterPro"/>
</dbReference>
<dbReference type="Gene3D" id="1.10.730.10">
    <property type="entry name" value="Isoleucyl-tRNA Synthetase, Domain 1"/>
    <property type="match status" value="1"/>
</dbReference>
<keyword evidence="6 13" id="KW-0547">Nucleotide-binding</keyword>
<dbReference type="PANTHER" id="PTHR42780">
    <property type="entry name" value="SOLEUCYL-TRNA SYNTHETASE"/>
    <property type="match status" value="1"/>
</dbReference>
<dbReference type="Pfam" id="PF19302">
    <property type="entry name" value="DUF5915"/>
    <property type="match status" value="1"/>
</dbReference>
<proteinExistence type="inferred from homology"/>
<keyword evidence="17" id="KW-1185">Reference proteome</keyword>
<feature type="domain" description="Aminoacyl-tRNA synthetase class Ia" evidence="14">
    <location>
        <begin position="12"/>
        <end position="636"/>
    </location>
</feature>
<dbReference type="Gene3D" id="3.90.740.10">
    <property type="entry name" value="Valyl/Leucyl/Isoleucyl-tRNA synthetase, editing domain"/>
    <property type="match status" value="1"/>
</dbReference>
<dbReference type="GO" id="GO:0002161">
    <property type="term" value="F:aminoacyl-tRNA deacylase activity"/>
    <property type="evidence" value="ECO:0007669"/>
    <property type="project" value="InterPro"/>
</dbReference>
<evidence type="ECO:0000313" key="17">
    <source>
        <dbReference type="Proteomes" id="UP000799757"/>
    </source>
</evidence>
<keyword evidence="9 13" id="KW-0030">Aminoacyl-tRNA synthetase</keyword>
<evidence type="ECO:0000259" key="14">
    <source>
        <dbReference type="Pfam" id="PF00133"/>
    </source>
</evidence>
<evidence type="ECO:0000256" key="4">
    <source>
        <dbReference type="ARBA" id="ARBA00022490"/>
    </source>
</evidence>
<keyword evidence="8 13" id="KW-0648">Protein biosynthesis</keyword>
<dbReference type="InterPro" id="IPR009008">
    <property type="entry name" value="Val/Leu/Ile-tRNA-synth_edit"/>
</dbReference>
<evidence type="ECO:0000256" key="10">
    <source>
        <dbReference type="ARBA" id="ARBA00032665"/>
    </source>
</evidence>
<dbReference type="PROSITE" id="PS00178">
    <property type="entry name" value="AA_TRNA_LIGASE_I"/>
    <property type="match status" value="1"/>
</dbReference>
<keyword evidence="7 13" id="KW-0067">ATP-binding</keyword>
<dbReference type="Pfam" id="PF00133">
    <property type="entry name" value="tRNA-synt_1"/>
    <property type="match status" value="1"/>
</dbReference>
<dbReference type="SUPFAM" id="SSF47323">
    <property type="entry name" value="Anticodon-binding domain of a subclass of class I aminoacyl-tRNA synthetases"/>
    <property type="match status" value="1"/>
</dbReference>
<comment type="similarity">
    <text evidence="2 13">Belongs to the class-I aminoacyl-tRNA synthetase family.</text>
</comment>
<evidence type="ECO:0000256" key="3">
    <source>
        <dbReference type="ARBA" id="ARBA00013165"/>
    </source>
</evidence>
<evidence type="ECO:0000313" key="16">
    <source>
        <dbReference type="EMBL" id="KAF2798760.1"/>
    </source>
</evidence>
<dbReference type="GO" id="GO:0000049">
    <property type="term" value="F:tRNA binding"/>
    <property type="evidence" value="ECO:0007669"/>
    <property type="project" value="InterPro"/>
</dbReference>
<accession>A0A6A6XQS5</accession>
<dbReference type="OrthoDB" id="1706657at2759"/>
<evidence type="ECO:0000256" key="2">
    <source>
        <dbReference type="ARBA" id="ARBA00005594"/>
    </source>
</evidence>
<dbReference type="PRINTS" id="PR00984">
    <property type="entry name" value="TRNASYNTHILE"/>
</dbReference>
<dbReference type="CDD" id="cd07961">
    <property type="entry name" value="Anticodon_Ia_Ile_ABEc"/>
    <property type="match status" value="1"/>
</dbReference>
<evidence type="ECO:0000256" key="9">
    <source>
        <dbReference type="ARBA" id="ARBA00023146"/>
    </source>
</evidence>
<keyword evidence="4" id="KW-0963">Cytoplasm</keyword>
<evidence type="ECO:0000256" key="6">
    <source>
        <dbReference type="ARBA" id="ARBA00022741"/>
    </source>
</evidence>
<name>A0A6A6XQS5_9PLEO</name>